<feature type="region of interest" description="Disordered" evidence="1">
    <location>
        <begin position="129"/>
        <end position="198"/>
    </location>
</feature>
<keyword evidence="3" id="KW-1185">Reference proteome</keyword>
<evidence type="ECO:0000313" key="2">
    <source>
        <dbReference type="EnsemblMetazoa" id="tetur29g00360.1"/>
    </source>
</evidence>
<dbReference type="Proteomes" id="UP000015104">
    <property type="component" value="Unassembled WGS sequence"/>
</dbReference>
<dbReference type="HOGENOM" id="CLU_1236461_0_0_1"/>
<feature type="compositionally biased region" description="Basic and acidic residues" evidence="1">
    <location>
        <begin position="144"/>
        <end position="165"/>
    </location>
</feature>
<sequence>MLPVSATVKILIAHQYQCINFSSKNENFGLIYCDYYGAGFPVHRPAFAPGAIRYKRIPFRYLGINHVNRYGFHGGSGGGGGGGGGEEDVNGHDDSDGHDGEDMNGGGLGLVRRYLGVLAPSNGGFFPSLFSHHNSQESGNGGRYGDRHGSDHGGGHGSGFKDRHGYGGSHGGDSEHGNDRDLSFSHRDEHHSYSDRSPGLLGIRVNGLSWLRRPFGKGLFGILG</sequence>
<evidence type="ECO:0000313" key="3">
    <source>
        <dbReference type="Proteomes" id="UP000015104"/>
    </source>
</evidence>
<dbReference type="AlphaFoldDB" id="T1KZW8"/>
<protein>
    <submittedName>
        <fullName evidence="2">Uncharacterized protein</fullName>
    </submittedName>
</protein>
<name>T1KZW8_TETUR</name>
<organism evidence="2 3">
    <name type="scientific">Tetranychus urticae</name>
    <name type="common">Two-spotted spider mite</name>
    <dbReference type="NCBI Taxonomy" id="32264"/>
    <lineage>
        <taxon>Eukaryota</taxon>
        <taxon>Metazoa</taxon>
        <taxon>Ecdysozoa</taxon>
        <taxon>Arthropoda</taxon>
        <taxon>Chelicerata</taxon>
        <taxon>Arachnida</taxon>
        <taxon>Acari</taxon>
        <taxon>Acariformes</taxon>
        <taxon>Trombidiformes</taxon>
        <taxon>Prostigmata</taxon>
        <taxon>Eleutherengona</taxon>
        <taxon>Raphignathae</taxon>
        <taxon>Tetranychoidea</taxon>
        <taxon>Tetranychidae</taxon>
        <taxon>Tetranychus</taxon>
    </lineage>
</organism>
<reference evidence="3" key="1">
    <citation type="submission" date="2011-08" db="EMBL/GenBank/DDBJ databases">
        <authorList>
            <person name="Rombauts S."/>
        </authorList>
    </citation>
    <scope>NUCLEOTIDE SEQUENCE</scope>
    <source>
        <strain evidence="3">London</strain>
    </source>
</reference>
<proteinExistence type="predicted"/>
<reference evidence="2" key="2">
    <citation type="submission" date="2015-06" db="UniProtKB">
        <authorList>
            <consortium name="EnsemblMetazoa"/>
        </authorList>
    </citation>
    <scope>IDENTIFICATION</scope>
</reference>
<evidence type="ECO:0000256" key="1">
    <source>
        <dbReference type="SAM" id="MobiDB-lite"/>
    </source>
</evidence>
<feature type="compositionally biased region" description="Basic and acidic residues" evidence="1">
    <location>
        <begin position="89"/>
        <end position="101"/>
    </location>
</feature>
<feature type="compositionally biased region" description="Basic and acidic residues" evidence="1">
    <location>
        <begin position="172"/>
        <end position="194"/>
    </location>
</feature>
<dbReference type="EMBL" id="CAEY01000758">
    <property type="status" value="NOT_ANNOTATED_CDS"/>
    <property type="molecule type" value="Genomic_DNA"/>
</dbReference>
<dbReference type="EnsemblMetazoa" id="tetur29g00360.1">
    <property type="protein sequence ID" value="tetur29g00360.1"/>
    <property type="gene ID" value="tetur29g00360"/>
</dbReference>
<feature type="region of interest" description="Disordered" evidence="1">
    <location>
        <begin position="77"/>
        <end position="103"/>
    </location>
</feature>
<accession>T1KZW8</accession>